<name>A0A9X5GQW4_9FIRM</name>
<dbReference type="AlphaFoldDB" id="A0A9X5GQW4"/>
<dbReference type="OrthoDB" id="9773199at2"/>
<organism evidence="7 8">
    <name type="scientific">Parablautia muri</name>
    <dbReference type="NCBI Taxonomy" id="2320879"/>
    <lineage>
        <taxon>Bacteria</taxon>
        <taxon>Bacillati</taxon>
        <taxon>Bacillota</taxon>
        <taxon>Clostridia</taxon>
        <taxon>Lachnospirales</taxon>
        <taxon>Lachnospiraceae</taxon>
        <taxon>Parablautia</taxon>
    </lineage>
</organism>
<evidence type="ECO:0000313" key="8">
    <source>
        <dbReference type="Proteomes" id="UP001154420"/>
    </source>
</evidence>
<dbReference type="GO" id="GO:0016020">
    <property type="term" value="C:membrane"/>
    <property type="evidence" value="ECO:0007669"/>
    <property type="project" value="GOC"/>
</dbReference>
<dbReference type="InterPro" id="IPR004843">
    <property type="entry name" value="Calcineurin-like_PHP"/>
</dbReference>
<dbReference type="SUPFAM" id="SSF56300">
    <property type="entry name" value="Metallo-dependent phosphatases"/>
    <property type="match status" value="1"/>
</dbReference>
<evidence type="ECO:0000256" key="3">
    <source>
        <dbReference type="ARBA" id="ARBA00022723"/>
    </source>
</evidence>
<dbReference type="EMBL" id="QZDT01000002">
    <property type="protein sequence ID" value="NBJ91541.1"/>
    <property type="molecule type" value="Genomic_DNA"/>
</dbReference>
<dbReference type="InterPro" id="IPR029052">
    <property type="entry name" value="Metallo-depent_PP-like"/>
</dbReference>
<proteinExistence type="predicted"/>
<dbReference type="Pfam" id="PF00149">
    <property type="entry name" value="Metallophos"/>
    <property type="match status" value="1"/>
</dbReference>
<dbReference type="Gene3D" id="3.60.21.10">
    <property type="match status" value="1"/>
</dbReference>
<dbReference type="GO" id="GO:0009245">
    <property type="term" value="P:lipid A biosynthetic process"/>
    <property type="evidence" value="ECO:0007669"/>
    <property type="project" value="TreeGrafter"/>
</dbReference>
<protein>
    <submittedName>
        <fullName evidence="7">Serine/threonine protein phosphatase</fullName>
    </submittedName>
</protein>
<dbReference type="GO" id="GO:0046872">
    <property type="term" value="F:metal ion binding"/>
    <property type="evidence" value="ECO:0007669"/>
    <property type="project" value="UniProtKB-KW"/>
</dbReference>
<reference evidence="7" key="1">
    <citation type="submission" date="2018-09" db="EMBL/GenBank/DDBJ databases">
        <title>Murine metabolic-syndrome-specific gut microbial biobank.</title>
        <authorList>
            <person name="Liu C."/>
        </authorList>
    </citation>
    <scope>NUCLEOTIDE SEQUENCE</scope>
    <source>
        <strain evidence="7">D42-62</strain>
    </source>
</reference>
<keyword evidence="5" id="KW-0464">Manganese</keyword>
<dbReference type="RefSeq" id="WP_160558621.1">
    <property type="nucleotide sequence ID" value="NZ_QZDT01000002.1"/>
</dbReference>
<dbReference type="PANTHER" id="PTHR34990:SF2">
    <property type="entry name" value="BLL8164 PROTEIN"/>
    <property type="match status" value="1"/>
</dbReference>
<evidence type="ECO:0000256" key="2">
    <source>
        <dbReference type="ARBA" id="ARBA00022519"/>
    </source>
</evidence>
<dbReference type="GO" id="GO:0008758">
    <property type="term" value="F:UDP-2,3-diacylglucosamine hydrolase activity"/>
    <property type="evidence" value="ECO:0007669"/>
    <property type="project" value="TreeGrafter"/>
</dbReference>
<dbReference type="PANTHER" id="PTHR34990">
    <property type="entry name" value="UDP-2,3-DIACYLGLUCOSAMINE HYDROLASE-RELATED"/>
    <property type="match status" value="1"/>
</dbReference>
<accession>A0A9X5GQW4</accession>
<comment type="caution">
    <text evidence="7">The sequence shown here is derived from an EMBL/GenBank/DDBJ whole genome shotgun (WGS) entry which is preliminary data.</text>
</comment>
<gene>
    <name evidence="7" type="ORF">D5281_02785</name>
</gene>
<evidence type="ECO:0000256" key="4">
    <source>
        <dbReference type="ARBA" id="ARBA00023136"/>
    </source>
</evidence>
<evidence type="ECO:0000259" key="6">
    <source>
        <dbReference type="Pfam" id="PF00149"/>
    </source>
</evidence>
<sequence length="295" mass="34746">MSYQSRLKRAFENAPVLPLNKCSRYVIISDCHRGNGTSNDNFLKNQNLYFTALNHYYAHGFTYIELGDGDELWENRKMSQIIEIHNNIFWLLSLFYKENRLYMLYGNHDMEKKKKGYGNLACSSYFCTQTQHMQPLFPGLIFYEGIILENTCYHYQLFLTHGHQADLLNSTFWKLARFLVRYFWKPLEHFGVLDPTSAAKNYTHKDKIEKRLSNYAEDMHQTLITGHTHRPRLDLASPYYINTGSCVHPRCITCLEIEHGEITLVKWTISVKKDRTLYVAREILSRITEQFIPCA</sequence>
<keyword evidence="2" id="KW-0997">Cell inner membrane</keyword>
<keyword evidence="1" id="KW-1003">Cell membrane</keyword>
<feature type="domain" description="Calcineurin-like phosphoesterase" evidence="6">
    <location>
        <begin position="24"/>
        <end position="231"/>
    </location>
</feature>
<dbReference type="Proteomes" id="UP001154420">
    <property type="component" value="Unassembled WGS sequence"/>
</dbReference>
<keyword evidence="8" id="KW-1185">Reference proteome</keyword>
<keyword evidence="3" id="KW-0479">Metal-binding</keyword>
<dbReference type="InterPro" id="IPR043461">
    <property type="entry name" value="LpxH-like"/>
</dbReference>
<evidence type="ECO:0000256" key="5">
    <source>
        <dbReference type="ARBA" id="ARBA00023211"/>
    </source>
</evidence>
<evidence type="ECO:0000313" key="7">
    <source>
        <dbReference type="EMBL" id="NBJ91541.1"/>
    </source>
</evidence>
<evidence type="ECO:0000256" key="1">
    <source>
        <dbReference type="ARBA" id="ARBA00022475"/>
    </source>
</evidence>
<keyword evidence="4" id="KW-0472">Membrane</keyword>